<dbReference type="PROSITE" id="PS50830">
    <property type="entry name" value="TNASE_3"/>
    <property type="match status" value="1"/>
</dbReference>
<keyword evidence="3" id="KW-0540">Nuclease</keyword>
<evidence type="ECO:0000313" key="3">
    <source>
        <dbReference type="EMBL" id="MBB5753476.1"/>
    </source>
</evidence>
<dbReference type="EMBL" id="JACHOO010000005">
    <property type="protein sequence ID" value="MBB5753476.1"/>
    <property type="molecule type" value="Genomic_DNA"/>
</dbReference>
<dbReference type="SMART" id="SM00318">
    <property type="entry name" value="SNc"/>
    <property type="match status" value="1"/>
</dbReference>
<reference evidence="3 4" key="1">
    <citation type="submission" date="2020-08" db="EMBL/GenBank/DDBJ databases">
        <title>Genomic Encyclopedia of Type Strains, Phase IV (KMG-IV): sequencing the most valuable type-strain genomes for metagenomic binning, comparative biology and taxonomic classification.</title>
        <authorList>
            <person name="Goeker M."/>
        </authorList>
    </citation>
    <scope>NUCLEOTIDE SEQUENCE [LARGE SCALE GENOMIC DNA]</scope>
    <source>
        <strain evidence="3 4">DSM 16268</strain>
    </source>
</reference>
<dbReference type="GO" id="GO:0004519">
    <property type="term" value="F:endonuclease activity"/>
    <property type="evidence" value="ECO:0007669"/>
    <property type="project" value="UniProtKB-KW"/>
</dbReference>
<dbReference type="Pfam" id="PF00565">
    <property type="entry name" value="SNase"/>
    <property type="match status" value="1"/>
</dbReference>
<feature type="domain" description="TNase-like" evidence="2">
    <location>
        <begin position="24"/>
        <end position="131"/>
    </location>
</feature>
<keyword evidence="3" id="KW-0255">Endonuclease</keyword>
<dbReference type="AlphaFoldDB" id="A0A7W9FMT3"/>
<comment type="caution">
    <text evidence="3">The sequence shown here is derived from an EMBL/GenBank/DDBJ whole genome shotgun (WGS) entry which is preliminary data.</text>
</comment>
<dbReference type="SUPFAM" id="SSF50199">
    <property type="entry name" value="Staphylococcal nuclease"/>
    <property type="match status" value="1"/>
</dbReference>
<protein>
    <submittedName>
        <fullName evidence="3">Endonuclease YncB(Thermonuclease family)</fullName>
    </submittedName>
</protein>
<feature type="signal peptide" evidence="1">
    <location>
        <begin position="1"/>
        <end position="18"/>
    </location>
</feature>
<dbReference type="Proteomes" id="UP000523821">
    <property type="component" value="Unassembled WGS sequence"/>
</dbReference>
<keyword evidence="3" id="KW-0378">Hydrolase</keyword>
<dbReference type="InterPro" id="IPR016071">
    <property type="entry name" value="Staphylococal_nuclease_OB-fold"/>
</dbReference>
<dbReference type="InterPro" id="IPR035437">
    <property type="entry name" value="SNase_OB-fold_sf"/>
</dbReference>
<proteinExistence type="predicted"/>
<dbReference type="RefSeq" id="WP_183856364.1">
    <property type="nucleotide sequence ID" value="NZ_JACHOO010000005.1"/>
</dbReference>
<dbReference type="Gene3D" id="2.40.50.90">
    <property type="match status" value="1"/>
</dbReference>
<sequence length="141" mass="14970">MRRLFLVLPLCLALPAAAEERLAGPVAGEVMRVVDGDTLAIRARIWIGQEIEVLVRLRGVDAPERRARCPGERVAAERATAALAALVAGGRVVLTEIEGDKYFGRVLANVRASDGTDVSTALVGAGYARVYDGGRRAGWCG</sequence>
<name>A0A7W9FMT3_9HYPH</name>
<evidence type="ECO:0000313" key="4">
    <source>
        <dbReference type="Proteomes" id="UP000523821"/>
    </source>
</evidence>
<evidence type="ECO:0000259" key="2">
    <source>
        <dbReference type="PROSITE" id="PS50830"/>
    </source>
</evidence>
<accession>A0A7W9FMT3</accession>
<organism evidence="3 4">
    <name type="scientific">Prosthecomicrobium pneumaticum</name>
    <dbReference type="NCBI Taxonomy" id="81895"/>
    <lineage>
        <taxon>Bacteria</taxon>
        <taxon>Pseudomonadati</taxon>
        <taxon>Pseudomonadota</taxon>
        <taxon>Alphaproteobacteria</taxon>
        <taxon>Hyphomicrobiales</taxon>
        <taxon>Kaistiaceae</taxon>
        <taxon>Prosthecomicrobium</taxon>
    </lineage>
</organism>
<feature type="chain" id="PRO_5030849436" evidence="1">
    <location>
        <begin position="19"/>
        <end position="141"/>
    </location>
</feature>
<keyword evidence="1" id="KW-0732">Signal</keyword>
<evidence type="ECO:0000256" key="1">
    <source>
        <dbReference type="SAM" id="SignalP"/>
    </source>
</evidence>
<keyword evidence="4" id="KW-1185">Reference proteome</keyword>
<gene>
    <name evidence="3" type="ORF">GGQ63_002546</name>
</gene>